<dbReference type="AlphaFoldDB" id="G0SGX8"/>
<dbReference type="HOGENOM" id="CLU_652115_0_0_1"/>
<evidence type="ECO:0000256" key="1">
    <source>
        <dbReference type="SAM" id="MobiDB-lite"/>
    </source>
</evidence>
<sequence>MFEFEWTDFDRETIGEHRRKKELERRQQGAYKPDQEAPATRSSLFSDIKAPSLFKGFGWKKSFVPSNKTESLRVSSTISTAPKNHYSTWNHKSSTQAAPPLPPRPSGTVLRRQTNKKEDLSSLVKDSLATKTEMTGKKSLDQSYRESMVSKATQTSTPTTNSQRVGTTANPFNDPATQGQVAKSGITVDENVNSTLDTVKYATWTPSRVSQSSRLATPQTPVTYRRQHFSVLPEIECSTSSLIDDWYQTLQGVVVPDPMWSAPDAVIRRGQVLVPPNAQLTQAGADTPTRPPAQVRRGPRLIRRAPVRFSAYNPDQWKPPPEWQIIHFSNKPLPIPARESIYSQEGEDEREAMALLLAEREARRSRARASRVSGLTSLDKKALSQICEVSSKGKAPAQNVI</sequence>
<protein>
    <submittedName>
        <fullName evidence="2">Uncharacterized protein</fullName>
    </submittedName>
</protein>
<accession>G0SGX8</accession>
<feature type="region of interest" description="Disordered" evidence="1">
    <location>
        <begin position="15"/>
        <end position="43"/>
    </location>
</feature>
<evidence type="ECO:0000313" key="2">
    <source>
        <dbReference type="EMBL" id="EGS17467.1"/>
    </source>
</evidence>
<dbReference type="Proteomes" id="UP000008066">
    <property type="component" value="Unassembled WGS sequence"/>
</dbReference>
<gene>
    <name evidence="2" type="ORF">CTHT_0067940</name>
</gene>
<dbReference type="GeneID" id="18260832"/>
<organism evidence="3">
    <name type="scientific">Chaetomium thermophilum (strain DSM 1495 / CBS 144.50 / IMI 039719)</name>
    <name type="common">Thermochaetoides thermophila</name>
    <dbReference type="NCBI Taxonomy" id="759272"/>
    <lineage>
        <taxon>Eukaryota</taxon>
        <taxon>Fungi</taxon>
        <taxon>Dikarya</taxon>
        <taxon>Ascomycota</taxon>
        <taxon>Pezizomycotina</taxon>
        <taxon>Sordariomycetes</taxon>
        <taxon>Sordariomycetidae</taxon>
        <taxon>Sordariales</taxon>
        <taxon>Chaetomiaceae</taxon>
        <taxon>Thermochaetoides</taxon>
    </lineage>
</organism>
<reference evidence="2 3" key="1">
    <citation type="journal article" date="2011" name="Cell">
        <title>Insight into structure and assembly of the nuclear pore complex by utilizing the genome of a eukaryotic thermophile.</title>
        <authorList>
            <person name="Amlacher S."/>
            <person name="Sarges P."/>
            <person name="Flemming D."/>
            <person name="van Noort V."/>
            <person name="Kunze R."/>
            <person name="Devos D.P."/>
            <person name="Arumugam M."/>
            <person name="Bork P."/>
            <person name="Hurt E."/>
        </authorList>
    </citation>
    <scope>NUCLEOTIDE SEQUENCE [LARGE SCALE GENOMIC DNA]</scope>
    <source>
        <strain evidence="3">DSM 1495 / CBS 144.50 / IMI 039719</strain>
    </source>
</reference>
<dbReference type="OMA" id="PARESIY"/>
<dbReference type="EMBL" id="GL988047">
    <property type="protein sequence ID" value="EGS17467.1"/>
    <property type="molecule type" value="Genomic_DNA"/>
</dbReference>
<feature type="compositionally biased region" description="Polar residues" evidence="1">
    <location>
        <begin position="150"/>
        <end position="176"/>
    </location>
</feature>
<feature type="compositionally biased region" description="Basic and acidic residues" evidence="1">
    <location>
        <begin position="134"/>
        <end position="144"/>
    </location>
</feature>
<proteinExistence type="predicted"/>
<feature type="compositionally biased region" description="Basic and acidic residues" evidence="1">
    <location>
        <begin position="15"/>
        <end position="27"/>
    </location>
</feature>
<feature type="compositionally biased region" description="Polar residues" evidence="1">
    <location>
        <begin position="82"/>
        <end position="97"/>
    </location>
</feature>
<dbReference type="OrthoDB" id="3902588at2759"/>
<dbReference type="eggNOG" id="ENOG502SKZZ">
    <property type="taxonomic scope" value="Eukaryota"/>
</dbReference>
<feature type="region of interest" description="Disordered" evidence="1">
    <location>
        <begin position="82"/>
        <end position="176"/>
    </location>
</feature>
<keyword evidence="3" id="KW-1185">Reference proteome</keyword>
<evidence type="ECO:0000313" key="3">
    <source>
        <dbReference type="Proteomes" id="UP000008066"/>
    </source>
</evidence>
<name>G0SGX8_CHATD</name>
<dbReference type="KEGG" id="cthr:CTHT_0067940"/>
<dbReference type="RefSeq" id="XP_006697085.1">
    <property type="nucleotide sequence ID" value="XM_006697022.1"/>
</dbReference>